<name>A0A517Z3I6_9PLAN</name>
<dbReference type="EMBL" id="CP036275">
    <property type="protein sequence ID" value="QDU37054.1"/>
    <property type="molecule type" value="Genomic_DNA"/>
</dbReference>
<dbReference type="PROSITE" id="PS51352">
    <property type="entry name" value="THIOREDOXIN_2"/>
    <property type="match status" value="1"/>
</dbReference>
<dbReference type="Pfam" id="PF08534">
    <property type="entry name" value="Redoxin"/>
    <property type="match status" value="1"/>
</dbReference>
<organism evidence="3 4">
    <name type="scientific">Maioricimonas rarisocia</name>
    <dbReference type="NCBI Taxonomy" id="2528026"/>
    <lineage>
        <taxon>Bacteria</taxon>
        <taxon>Pseudomonadati</taxon>
        <taxon>Planctomycetota</taxon>
        <taxon>Planctomycetia</taxon>
        <taxon>Planctomycetales</taxon>
        <taxon>Planctomycetaceae</taxon>
        <taxon>Maioricimonas</taxon>
    </lineage>
</organism>
<dbReference type="InterPro" id="IPR013766">
    <property type="entry name" value="Thioredoxin_domain"/>
</dbReference>
<gene>
    <name evidence="3" type="ORF">Mal4_13570</name>
</gene>
<dbReference type="InterPro" id="IPR013740">
    <property type="entry name" value="Redoxin"/>
</dbReference>
<sequence length="446" mass="49634" precursor="true">MRIPLLPTTSLCVVLLCATLCQQATAQSARQLRYRGQLESIDQRGNRQPVDEFSLLVIVEGEAGTARSGYFAVTDDSGDRLPWHQRFGQIVQPATDELPTGHELQFGYRHAQRLRSVSVGPLFIPHEGPLADGMQWTIDGKQHAVDGTKKVAGHECWQVEIPDRLGRWQKLAIDKQTDTVLAIQRRLFMGQGDRFELALELESQKSLNAEELDAVRKPLKTLLALKKNVDRKDDEAASQTAMLDQLAGQAAGTPVADFAALVQRETKADEQRTRSVAELADRYVGSPLPDFELQQLGGGAYDRGAWSGKTVVLHFWEYKDEPLEQPYGQVGYLDFLSNRLDSDDVVVLGIAVDPRLTIRQTHSAAVRSVKKLKRFMNLGYDIALDEGAAIKALGDPRRFESELPLWVVLDGDGKVVHYKVGLYSIDPNRGLEELDALVRELQSDGK</sequence>
<dbReference type="InterPro" id="IPR036249">
    <property type="entry name" value="Thioredoxin-like_sf"/>
</dbReference>
<dbReference type="Proteomes" id="UP000320496">
    <property type="component" value="Chromosome"/>
</dbReference>
<dbReference type="GO" id="GO:0016491">
    <property type="term" value="F:oxidoreductase activity"/>
    <property type="evidence" value="ECO:0007669"/>
    <property type="project" value="InterPro"/>
</dbReference>
<dbReference type="CDD" id="cd02966">
    <property type="entry name" value="TlpA_like_family"/>
    <property type="match status" value="1"/>
</dbReference>
<evidence type="ECO:0000313" key="4">
    <source>
        <dbReference type="Proteomes" id="UP000320496"/>
    </source>
</evidence>
<feature type="chain" id="PRO_5021744417" evidence="1">
    <location>
        <begin position="27"/>
        <end position="446"/>
    </location>
</feature>
<proteinExistence type="predicted"/>
<dbReference type="Gene3D" id="3.40.30.10">
    <property type="entry name" value="Glutaredoxin"/>
    <property type="match status" value="1"/>
</dbReference>
<keyword evidence="1" id="KW-0732">Signal</keyword>
<feature type="domain" description="Thioredoxin" evidence="2">
    <location>
        <begin position="282"/>
        <end position="443"/>
    </location>
</feature>
<evidence type="ECO:0000256" key="1">
    <source>
        <dbReference type="SAM" id="SignalP"/>
    </source>
</evidence>
<accession>A0A517Z3I6</accession>
<dbReference type="RefSeq" id="WP_145367734.1">
    <property type="nucleotide sequence ID" value="NZ_CP036275.1"/>
</dbReference>
<dbReference type="OrthoDB" id="213873at2"/>
<evidence type="ECO:0000313" key="3">
    <source>
        <dbReference type="EMBL" id="QDU37054.1"/>
    </source>
</evidence>
<dbReference type="KEGG" id="mri:Mal4_13570"/>
<keyword evidence="4" id="KW-1185">Reference proteome</keyword>
<dbReference type="AlphaFoldDB" id="A0A517Z3I6"/>
<feature type="signal peptide" evidence="1">
    <location>
        <begin position="1"/>
        <end position="26"/>
    </location>
</feature>
<protein>
    <submittedName>
        <fullName evidence="3">Redoxin</fullName>
    </submittedName>
</protein>
<reference evidence="3 4" key="1">
    <citation type="submission" date="2019-02" db="EMBL/GenBank/DDBJ databases">
        <title>Deep-cultivation of Planctomycetes and their phenomic and genomic characterization uncovers novel biology.</title>
        <authorList>
            <person name="Wiegand S."/>
            <person name="Jogler M."/>
            <person name="Boedeker C."/>
            <person name="Pinto D."/>
            <person name="Vollmers J."/>
            <person name="Rivas-Marin E."/>
            <person name="Kohn T."/>
            <person name="Peeters S.H."/>
            <person name="Heuer A."/>
            <person name="Rast P."/>
            <person name="Oberbeckmann S."/>
            <person name="Bunk B."/>
            <person name="Jeske O."/>
            <person name="Meyerdierks A."/>
            <person name="Storesund J.E."/>
            <person name="Kallscheuer N."/>
            <person name="Luecker S."/>
            <person name="Lage O.M."/>
            <person name="Pohl T."/>
            <person name="Merkel B.J."/>
            <person name="Hornburger P."/>
            <person name="Mueller R.-W."/>
            <person name="Bruemmer F."/>
            <person name="Labrenz M."/>
            <person name="Spormann A.M."/>
            <person name="Op den Camp H."/>
            <person name="Overmann J."/>
            <person name="Amann R."/>
            <person name="Jetten M.S.M."/>
            <person name="Mascher T."/>
            <person name="Medema M.H."/>
            <person name="Devos D.P."/>
            <person name="Kaster A.-K."/>
            <person name="Ovreas L."/>
            <person name="Rohde M."/>
            <person name="Galperin M.Y."/>
            <person name="Jogler C."/>
        </authorList>
    </citation>
    <scope>NUCLEOTIDE SEQUENCE [LARGE SCALE GENOMIC DNA]</scope>
    <source>
        <strain evidence="3 4">Mal4</strain>
    </source>
</reference>
<dbReference type="SUPFAM" id="SSF52833">
    <property type="entry name" value="Thioredoxin-like"/>
    <property type="match status" value="1"/>
</dbReference>
<evidence type="ECO:0000259" key="2">
    <source>
        <dbReference type="PROSITE" id="PS51352"/>
    </source>
</evidence>